<dbReference type="InterPro" id="IPR025713">
    <property type="entry name" value="MotB-like_N_dom"/>
</dbReference>
<dbReference type="GO" id="GO:0005886">
    <property type="term" value="C:plasma membrane"/>
    <property type="evidence" value="ECO:0007669"/>
    <property type="project" value="UniProtKB-SubCell"/>
</dbReference>
<dbReference type="PANTHER" id="PTHR30329:SF21">
    <property type="entry name" value="LIPOPROTEIN YIAD-RELATED"/>
    <property type="match status" value="1"/>
</dbReference>
<protein>
    <submittedName>
        <fullName evidence="11">Motility protein B</fullName>
    </submittedName>
</protein>
<evidence type="ECO:0000259" key="10">
    <source>
        <dbReference type="PROSITE" id="PS51123"/>
    </source>
</evidence>
<feature type="domain" description="OmpA-like" evidence="10">
    <location>
        <begin position="129"/>
        <end position="250"/>
    </location>
</feature>
<evidence type="ECO:0000256" key="7">
    <source>
        <dbReference type="PROSITE-ProRule" id="PRU00473"/>
    </source>
</evidence>
<evidence type="ECO:0000256" key="1">
    <source>
        <dbReference type="ARBA" id="ARBA00004162"/>
    </source>
</evidence>
<dbReference type="EMBL" id="LKAQ01000005">
    <property type="protein sequence ID" value="OIQ48932.1"/>
    <property type="molecule type" value="Genomic_DNA"/>
</dbReference>
<reference evidence="11 12" key="1">
    <citation type="submission" date="2015-09" db="EMBL/GenBank/DDBJ databases">
        <title>Genome of Desulfovibrio dechloracetivorans BerOc1, a mercury methylating strain isolated from highly hydrocarbons and metals contaminated coastal sediments.</title>
        <authorList>
            <person name="Goni Urriza M."/>
            <person name="Gassie C."/>
            <person name="Bouchez O."/>
            <person name="Klopp C."/>
            <person name="Ranchou-Peyruse A."/>
            <person name="Remy G."/>
        </authorList>
    </citation>
    <scope>NUCLEOTIDE SEQUENCE [LARGE SCALE GENOMIC DNA]</scope>
    <source>
        <strain evidence="11 12">BerOc1</strain>
    </source>
</reference>
<feature type="compositionally biased region" description="Basic and acidic residues" evidence="8">
    <location>
        <begin position="1"/>
        <end position="14"/>
    </location>
</feature>
<keyword evidence="6 7" id="KW-0472">Membrane</keyword>
<comment type="subcellular location">
    <subcellularLocation>
        <location evidence="1">Cell membrane</location>
        <topology evidence="1">Single-pass membrane protein</topology>
    </subcellularLocation>
</comment>
<dbReference type="SUPFAM" id="SSF103088">
    <property type="entry name" value="OmpA-like"/>
    <property type="match status" value="1"/>
</dbReference>
<sequence>MAKAEEVIRRKPPEDPPGDEGLPPWMATFADMVTLLLCFFVLLLSFAQQSEEKFRDALGSLKGAFGVREVRAVSDEMAQFNTSSEATEKMVSSISHDERLLLSVVMRVKSMLEKMDVKLKEGAGVSADRDGVVFRANSAALFMPNTAELRPEAGKMLDAVIKVLKDYKLNLVVRGHTDDRPVHTAKYPSNWELSAARAAVALDYIVNKGGIEINRAKAVGYADTRPEVPNDTEADRLRNQRVEFYMHMPQRDAW</sequence>
<keyword evidence="4 9" id="KW-0812">Transmembrane</keyword>
<accession>A0A1J5MST4</accession>
<dbReference type="Gene3D" id="3.30.1330.60">
    <property type="entry name" value="OmpA-like domain"/>
    <property type="match status" value="1"/>
</dbReference>
<proteinExistence type="inferred from homology"/>
<dbReference type="InterPro" id="IPR006665">
    <property type="entry name" value="OmpA-like"/>
</dbReference>
<evidence type="ECO:0000313" key="12">
    <source>
        <dbReference type="Proteomes" id="UP000181901"/>
    </source>
</evidence>
<evidence type="ECO:0000313" key="11">
    <source>
        <dbReference type="EMBL" id="OIQ48932.1"/>
    </source>
</evidence>
<evidence type="ECO:0000256" key="4">
    <source>
        <dbReference type="ARBA" id="ARBA00022692"/>
    </source>
</evidence>
<keyword evidence="12" id="KW-1185">Reference proteome</keyword>
<dbReference type="CDD" id="cd07185">
    <property type="entry name" value="OmpA_C-like"/>
    <property type="match status" value="1"/>
</dbReference>
<dbReference type="OrthoDB" id="9783110at2"/>
<comment type="caution">
    <text evidence="11">The sequence shown here is derived from an EMBL/GenBank/DDBJ whole genome shotgun (WGS) entry which is preliminary data.</text>
</comment>
<keyword evidence="3" id="KW-1003">Cell membrane</keyword>
<feature type="transmembrane region" description="Helical" evidence="9">
    <location>
        <begin position="25"/>
        <end position="46"/>
    </location>
</feature>
<evidence type="ECO:0000256" key="5">
    <source>
        <dbReference type="ARBA" id="ARBA00022989"/>
    </source>
</evidence>
<dbReference type="RefSeq" id="WP_071547358.1">
    <property type="nucleotide sequence ID" value="NZ_LKAQ01000005.1"/>
</dbReference>
<evidence type="ECO:0000256" key="9">
    <source>
        <dbReference type="SAM" id="Phobius"/>
    </source>
</evidence>
<dbReference type="Pfam" id="PF13677">
    <property type="entry name" value="MotB_plug"/>
    <property type="match status" value="1"/>
</dbReference>
<dbReference type="PANTHER" id="PTHR30329">
    <property type="entry name" value="STATOR ELEMENT OF FLAGELLAR MOTOR COMPLEX"/>
    <property type="match status" value="1"/>
</dbReference>
<name>A0A1J5MST4_9BACT</name>
<dbReference type="InterPro" id="IPR036737">
    <property type="entry name" value="OmpA-like_sf"/>
</dbReference>
<evidence type="ECO:0000256" key="8">
    <source>
        <dbReference type="SAM" id="MobiDB-lite"/>
    </source>
</evidence>
<evidence type="ECO:0000256" key="2">
    <source>
        <dbReference type="ARBA" id="ARBA00008914"/>
    </source>
</evidence>
<dbReference type="Proteomes" id="UP000181901">
    <property type="component" value="Unassembled WGS sequence"/>
</dbReference>
<gene>
    <name evidence="11" type="primary">motB_3</name>
    <name evidence="11" type="ORF">BerOc1_03687</name>
</gene>
<feature type="region of interest" description="Disordered" evidence="8">
    <location>
        <begin position="1"/>
        <end position="22"/>
    </location>
</feature>
<dbReference type="PROSITE" id="PS51123">
    <property type="entry name" value="OMPA_2"/>
    <property type="match status" value="1"/>
</dbReference>
<comment type="similarity">
    <text evidence="2">Belongs to the MotB family.</text>
</comment>
<dbReference type="InterPro" id="IPR050330">
    <property type="entry name" value="Bact_OuterMem_StrucFunc"/>
</dbReference>
<evidence type="ECO:0000256" key="3">
    <source>
        <dbReference type="ARBA" id="ARBA00022475"/>
    </source>
</evidence>
<organism evidence="11 12">
    <name type="scientific">Pseudodesulfovibrio hydrargyri</name>
    <dbReference type="NCBI Taxonomy" id="2125990"/>
    <lineage>
        <taxon>Bacteria</taxon>
        <taxon>Pseudomonadati</taxon>
        <taxon>Thermodesulfobacteriota</taxon>
        <taxon>Desulfovibrionia</taxon>
        <taxon>Desulfovibrionales</taxon>
        <taxon>Desulfovibrionaceae</taxon>
    </lineage>
</organism>
<dbReference type="Pfam" id="PF00691">
    <property type="entry name" value="OmpA"/>
    <property type="match status" value="1"/>
</dbReference>
<evidence type="ECO:0000256" key="6">
    <source>
        <dbReference type="ARBA" id="ARBA00023136"/>
    </source>
</evidence>
<dbReference type="AlphaFoldDB" id="A0A1J5MST4"/>
<keyword evidence="5 9" id="KW-1133">Transmembrane helix</keyword>